<evidence type="ECO:0000313" key="10">
    <source>
        <dbReference type="EMBL" id="MFC5570282.1"/>
    </source>
</evidence>
<accession>A0ABW0SNV7</accession>
<evidence type="ECO:0000313" key="11">
    <source>
        <dbReference type="Proteomes" id="UP001596036"/>
    </source>
</evidence>
<dbReference type="PANTHER" id="PTHR33908">
    <property type="entry name" value="MANNOSYLTRANSFERASE YKCB-RELATED"/>
    <property type="match status" value="1"/>
</dbReference>
<evidence type="ECO:0000256" key="1">
    <source>
        <dbReference type="ARBA" id="ARBA00004651"/>
    </source>
</evidence>
<feature type="transmembrane region" description="Helical" evidence="8">
    <location>
        <begin position="397"/>
        <end position="416"/>
    </location>
</feature>
<feature type="transmembrane region" description="Helical" evidence="8">
    <location>
        <begin position="303"/>
        <end position="320"/>
    </location>
</feature>
<feature type="transmembrane region" description="Helical" evidence="8">
    <location>
        <begin position="113"/>
        <end position="129"/>
    </location>
</feature>
<evidence type="ECO:0000256" key="3">
    <source>
        <dbReference type="ARBA" id="ARBA00022676"/>
    </source>
</evidence>
<evidence type="ECO:0000256" key="5">
    <source>
        <dbReference type="ARBA" id="ARBA00022692"/>
    </source>
</evidence>
<feature type="transmembrane region" description="Helical" evidence="8">
    <location>
        <begin position="211"/>
        <end position="234"/>
    </location>
</feature>
<evidence type="ECO:0000256" key="2">
    <source>
        <dbReference type="ARBA" id="ARBA00022475"/>
    </source>
</evidence>
<comment type="caution">
    <text evidence="10">The sequence shown here is derived from an EMBL/GenBank/DDBJ whole genome shotgun (WGS) entry which is preliminary data.</text>
</comment>
<dbReference type="InterPro" id="IPR038731">
    <property type="entry name" value="RgtA/B/C-like"/>
</dbReference>
<dbReference type="Proteomes" id="UP001596036">
    <property type="component" value="Unassembled WGS sequence"/>
</dbReference>
<keyword evidence="6 8" id="KW-1133">Transmembrane helix</keyword>
<gene>
    <name evidence="10" type="ORF">ACFPN1_09460</name>
</gene>
<feature type="transmembrane region" description="Helical" evidence="8">
    <location>
        <begin position="326"/>
        <end position="343"/>
    </location>
</feature>
<feature type="transmembrane region" description="Helical" evidence="8">
    <location>
        <begin position="267"/>
        <end position="291"/>
    </location>
</feature>
<feature type="transmembrane region" description="Helical" evidence="8">
    <location>
        <begin position="423"/>
        <end position="444"/>
    </location>
</feature>
<evidence type="ECO:0000256" key="4">
    <source>
        <dbReference type="ARBA" id="ARBA00022679"/>
    </source>
</evidence>
<reference evidence="11" key="1">
    <citation type="journal article" date="2019" name="Int. J. Syst. Evol. Microbiol.">
        <title>The Global Catalogue of Microorganisms (GCM) 10K type strain sequencing project: providing services to taxonomists for standard genome sequencing and annotation.</title>
        <authorList>
            <consortium name="The Broad Institute Genomics Platform"/>
            <consortium name="The Broad Institute Genome Sequencing Center for Infectious Disease"/>
            <person name="Wu L."/>
            <person name="Ma J."/>
        </authorList>
    </citation>
    <scope>NUCLEOTIDE SEQUENCE [LARGE SCALE GENOMIC DNA]</scope>
    <source>
        <strain evidence="11">KACC 11407</strain>
    </source>
</reference>
<dbReference type="GO" id="GO:0016757">
    <property type="term" value="F:glycosyltransferase activity"/>
    <property type="evidence" value="ECO:0007669"/>
    <property type="project" value="UniProtKB-KW"/>
</dbReference>
<dbReference type="Pfam" id="PF13231">
    <property type="entry name" value="PMT_2"/>
    <property type="match status" value="1"/>
</dbReference>
<protein>
    <submittedName>
        <fullName evidence="10">ArnT family glycosyltransferase</fullName>
        <ecNumber evidence="10">2.4.-.-</ecNumber>
    </submittedName>
</protein>
<dbReference type="InterPro" id="IPR050297">
    <property type="entry name" value="LipidA_mod_glycosyltrf_83"/>
</dbReference>
<name>A0ABW0SNV7_9GAMM</name>
<evidence type="ECO:0000256" key="8">
    <source>
        <dbReference type="SAM" id="Phobius"/>
    </source>
</evidence>
<keyword evidence="5 8" id="KW-0812">Transmembrane</keyword>
<keyword evidence="2" id="KW-1003">Cell membrane</keyword>
<dbReference type="RefSeq" id="WP_386754639.1">
    <property type="nucleotide sequence ID" value="NZ_JBHSNM010000002.1"/>
</dbReference>
<organism evidence="10 11">
    <name type="scientific">Lysobacter yangpyeongensis</name>
    <dbReference type="NCBI Taxonomy" id="346182"/>
    <lineage>
        <taxon>Bacteria</taxon>
        <taxon>Pseudomonadati</taxon>
        <taxon>Pseudomonadota</taxon>
        <taxon>Gammaproteobacteria</taxon>
        <taxon>Lysobacterales</taxon>
        <taxon>Lysobacteraceae</taxon>
        <taxon>Lysobacter</taxon>
    </lineage>
</organism>
<dbReference type="PANTHER" id="PTHR33908:SF3">
    <property type="entry name" value="UNDECAPRENYL PHOSPHATE-ALPHA-4-AMINO-4-DEOXY-L-ARABINOSE ARABINOSYL TRANSFERASE"/>
    <property type="match status" value="1"/>
</dbReference>
<evidence type="ECO:0000256" key="7">
    <source>
        <dbReference type="ARBA" id="ARBA00023136"/>
    </source>
</evidence>
<feature type="domain" description="Glycosyltransferase RgtA/B/C/D-like" evidence="9">
    <location>
        <begin position="63"/>
        <end position="224"/>
    </location>
</feature>
<evidence type="ECO:0000256" key="6">
    <source>
        <dbReference type="ARBA" id="ARBA00022989"/>
    </source>
</evidence>
<keyword evidence="11" id="KW-1185">Reference proteome</keyword>
<dbReference type="EC" id="2.4.-.-" evidence="10"/>
<keyword evidence="4 10" id="KW-0808">Transferase</keyword>
<feature type="transmembrane region" description="Helical" evidence="8">
    <location>
        <begin position="82"/>
        <end position="101"/>
    </location>
</feature>
<feature type="transmembrane region" description="Helical" evidence="8">
    <location>
        <begin position="182"/>
        <end position="199"/>
    </location>
</feature>
<keyword evidence="3 10" id="KW-0328">Glycosyltransferase</keyword>
<dbReference type="EMBL" id="JBHSNM010000002">
    <property type="protein sequence ID" value="MFC5570282.1"/>
    <property type="molecule type" value="Genomic_DNA"/>
</dbReference>
<sequence length="566" mass="64050">MLKTAKSRETWLFWILALLVLGAGLGLRDPWPADEPRFTLVAKQMIESGDWLFPHRGTELYSDKPPFFMWLQASAYTLFGNWRVAFLLPSLLAALGTLWCVVDLGKRLWTRRIGLYAGYALLFTLHFTYQAKKAQIDPTVVFWITLANYGLLRHLLRGGDWRMWMLGWFAAGMGTITKGVGALALLMLVPAAFAVLHGWRGVVFPLRRWRVLLGPLAFLVAVSLWLVPMVTSALHHPDPTYRAYLDDILFRQTAGRYTRSWDHHQPAWYHLGVMCSMWLPLLLALPWALPAWKRRLQRRDPRYLLPIAWWALIVLFFSIPHGKRDVYILPALPMACLAFAPLLPGILRKVWPRRIALGFAVAFALLMTGAGLSMLLGHPGFEDKLIGDRGLSTSSAPFAWSLLAMGIGAWASVLWFGRRRPVAAMLSTLTVIWVLYGLLFYPLLNDSSSARGLMADVDRRLPATTQLGLVAWKEQNLLMAPRRVTTFGFRMPWGEQLRHGIEWQREAPAQRLLLVQEPALSECIDRSKAEFAGRSNRRAWWLVPADAVIPGCVPEAKAPNADNDES</sequence>
<keyword evidence="7 8" id="KW-0472">Membrane</keyword>
<evidence type="ECO:0000259" key="9">
    <source>
        <dbReference type="Pfam" id="PF13231"/>
    </source>
</evidence>
<proteinExistence type="predicted"/>
<comment type="subcellular location">
    <subcellularLocation>
        <location evidence="1">Cell membrane</location>
        <topology evidence="1">Multi-pass membrane protein</topology>
    </subcellularLocation>
</comment>
<feature type="transmembrane region" description="Helical" evidence="8">
    <location>
        <begin position="355"/>
        <end position="377"/>
    </location>
</feature>